<dbReference type="GO" id="GO:0008408">
    <property type="term" value="F:3'-5' exonuclease activity"/>
    <property type="evidence" value="ECO:0007669"/>
    <property type="project" value="TreeGrafter"/>
</dbReference>
<dbReference type="GO" id="GO:0016896">
    <property type="term" value="F:RNA exonuclease activity, producing 5'-phosphomonoesters"/>
    <property type="evidence" value="ECO:0007669"/>
    <property type="project" value="UniProtKB-UniRule"/>
</dbReference>
<feature type="domain" description="Exonuclease" evidence="6">
    <location>
        <begin position="39"/>
        <end position="224"/>
    </location>
</feature>
<dbReference type="HAMAP" id="MF_00157">
    <property type="entry name" value="RNase_T"/>
    <property type="match status" value="1"/>
</dbReference>
<dbReference type="NCBIfam" id="TIGR01298">
    <property type="entry name" value="RNaseT"/>
    <property type="match status" value="1"/>
</dbReference>
<evidence type="ECO:0000256" key="4">
    <source>
        <dbReference type="ARBA" id="ARBA00022839"/>
    </source>
</evidence>
<accession>D0KYH5</accession>
<evidence type="ECO:0000259" key="6">
    <source>
        <dbReference type="SMART" id="SM00479"/>
    </source>
</evidence>
<protein>
    <recommendedName>
        <fullName evidence="5">Ribonuclease T</fullName>
        <ecNumber evidence="5">3.1.13.-</ecNumber>
    </recommendedName>
    <alternativeName>
        <fullName evidence="5">Exoribonuclease T</fullName>
        <shortName evidence="5">RNase T</shortName>
    </alternativeName>
</protein>
<evidence type="ECO:0000256" key="1">
    <source>
        <dbReference type="ARBA" id="ARBA00022694"/>
    </source>
</evidence>
<evidence type="ECO:0000313" key="8">
    <source>
        <dbReference type="Proteomes" id="UP000009102"/>
    </source>
</evidence>
<keyword evidence="8" id="KW-1185">Reference proteome</keyword>
<dbReference type="Gene3D" id="3.30.420.10">
    <property type="entry name" value="Ribonuclease H-like superfamily/Ribonuclease H"/>
    <property type="match status" value="1"/>
</dbReference>
<comment type="cofactor">
    <cofactor evidence="5">
        <name>Mg(2+)</name>
        <dbReference type="ChEBI" id="CHEBI:18420"/>
    </cofactor>
    <text evidence="5">Binds two Mg(2+) per subunit. The active form of the enzyme binds two Mg(2+) ions in its active site. The first Mg(2+) forms only one salt bridge with the protein.</text>
</comment>
<feature type="binding site" evidence="5">
    <location>
        <position position="207"/>
    </location>
    <ligand>
        <name>Mg(2+)</name>
        <dbReference type="ChEBI" id="CHEBI:18420"/>
        <label>2</label>
        <note>catalytic</note>
    </ligand>
</feature>
<feature type="binding site" evidence="5">
    <location>
        <position position="46"/>
    </location>
    <ligand>
        <name>Mg(2+)</name>
        <dbReference type="ChEBI" id="CHEBI:18420"/>
        <label>2</label>
        <note>catalytic</note>
    </ligand>
</feature>
<dbReference type="EC" id="3.1.13.-" evidence="5"/>
<dbReference type="GO" id="GO:0003676">
    <property type="term" value="F:nucleic acid binding"/>
    <property type="evidence" value="ECO:0007669"/>
    <property type="project" value="InterPro"/>
</dbReference>
<dbReference type="AlphaFoldDB" id="D0KYH5"/>
<gene>
    <name evidence="5" type="primary">rnt</name>
    <name evidence="7" type="ordered locus">Hneap_0645</name>
</gene>
<feature type="binding site" evidence="5">
    <location>
        <position position="44"/>
    </location>
    <ligand>
        <name>Mg(2+)</name>
        <dbReference type="ChEBI" id="CHEBI:18420"/>
        <label>2</label>
        <note>catalytic</note>
    </ligand>
</feature>
<comment type="subunit">
    <text evidence="5">Homodimer.</text>
</comment>
<sequence length="241" mass="26343">MSGPNPVQQDTPDFTEIATALTTSKKNDWNIARRFRGFMPVVVDVETGGLNPQTDALLELAAVLLDVDANGKIIPVDRIQIHVQPFEGANLNPVSMKINGIDIDHPFRCALDEAEALKQFFQPIRQRVKLNGARRAVLVGHNAAFDLAVINAACERTCNKKNPFHPFSTFDTVTLSALAVGETVLAKALEAIGLEWDSQQAHGALYDAEQTAELFCRIINHFSTSSGRAAMRTPNPVNPTK</sequence>
<dbReference type="InterPro" id="IPR012337">
    <property type="entry name" value="RNaseH-like_sf"/>
</dbReference>
<name>D0KYH5_HALNC</name>
<feature type="site" description="Important for substrate binding and specificity" evidence="5">
    <location>
        <position position="167"/>
    </location>
</feature>
<dbReference type="GO" id="GO:0045004">
    <property type="term" value="P:DNA replication proofreading"/>
    <property type="evidence" value="ECO:0007669"/>
    <property type="project" value="TreeGrafter"/>
</dbReference>
<dbReference type="SMART" id="SM00479">
    <property type="entry name" value="EXOIII"/>
    <property type="match status" value="1"/>
</dbReference>
<comment type="caution">
    <text evidence="5">Lacks conserved residue(s) required for the propagation of feature annotation.</text>
</comment>
<keyword evidence="5" id="KW-0460">Magnesium</keyword>
<dbReference type="Pfam" id="PF00929">
    <property type="entry name" value="RNase_T"/>
    <property type="match status" value="1"/>
</dbReference>
<proteinExistence type="inferred from homology"/>
<dbReference type="GO" id="GO:0008033">
    <property type="term" value="P:tRNA processing"/>
    <property type="evidence" value="ECO:0007669"/>
    <property type="project" value="UniProtKB-KW"/>
</dbReference>
<dbReference type="GO" id="GO:0005829">
    <property type="term" value="C:cytosol"/>
    <property type="evidence" value="ECO:0007669"/>
    <property type="project" value="TreeGrafter"/>
</dbReference>
<organism evidence="7 8">
    <name type="scientific">Halothiobacillus neapolitanus (strain ATCC 23641 / DSM 15147 / CIP 104769 / NCIMB 8539 / c2)</name>
    <name type="common">Thiobacillus neapolitanus</name>
    <dbReference type="NCBI Taxonomy" id="555778"/>
    <lineage>
        <taxon>Bacteria</taxon>
        <taxon>Pseudomonadati</taxon>
        <taxon>Pseudomonadota</taxon>
        <taxon>Gammaproteobacteria</taxon>
        <taxon>Chromatiales</taxon>
        <taxon>Halothiobacillaceae</taxon>
        <taxon>Halothiobacillus</taxon>
    </lineage>
</organism>
<dbReference type="InterPro" id="IPR005987">
    <property type="entry name" value="RNase_T"/>
</dbReference>
<dbReference type="EMBL" id="CP001801">
    <property type="protein sequence ID" value="ACX95498.1"/>
    <property type="molecule type" value="Genomic_DNA"/>
</dbReference>
<keyword evidence="4 5" id="KW-0269">Exonuclease</keyword>
<keyword evidence="5" id="KW-0479">Metal-binding</keyword>
<dbReference type="InterPro" id="IPR036397">
    <property type="entry name" value="RNaseH_sf"/>
</dbReference>
<dbReference type="HOGENOM" id="CLU_082724_0_0_6"/>
<dbReference type="Proteomes" id="UP000009102">
    <property type="component" value="Chromosome"/>
</dbReference>
<keyword evidence="2 5" id="KW-0540">Nuclease</keyword>
<feature type="binding site" evidence="5">
    <location>
        <position position="202"/>
    </location>
    <ligand>
        <name>Mg(2+)</name>
        <dbReference type="ChEBI" id="CHEBI:18420"/>
        <label>2</label>
        <note>catalytic</note>
    </ligand>
</feature>
<keyword evidence="3 5" id="KW-0378">Hydrolase</keyword>
<dbReference type="eggNOG" id="COG0847">
    <property type="taxonomic scope" value="Bacteria"/>
</dbReference>
<dbReference type="KEGG" id="hna:Hneap_0645"/>
<keyword evidence="1 5" id="KW-0819">tRNA processing</keyword>
<dbReference type="GO" id="GO:0000287">
    <property type="term" value="F:magnesium ion binding"/>
    <property type="evidence" value="ECO:0007669"/>
    <property type="project" value="UniProtKB-UniRule"/>
</dbReference>
<feature type="binding site" evidence="5">
    <location>
        <position position="44"/>
    </location>
    <ligand>
        <name>Mg(2+)</name>
        <dbReference type="ChEBI" id="CHEBI:18420"/>
        <label>1</label>
        <note>catalytic</note>
    </ligand>
</feature>
<comment type="function">
    <text evidence="5">Trims short 3' overhangs of a variety of RNA species, leaving a one or two nucleotide 3' overhang. Responsible for the end-turnover of tRNA: specifically removes the terminal AMP residue from uncharged tRNA (tRNA-C-C-A). Also appears to be involved in tRNA biosynthesis.</text>
</comment>
<dbReference type="InterPro" id="IPR013520">
    <property type="entry name" value="Ribonucl_H"/>
</dbReference>
<evidence type="ECO:0000256" key="2">
    <source>
        <dbReference type="ARBA" id="ARBA00022722"/>
    </source>
</evidence>
<evidence type="ECO:0000256" key="3">
    <source>
        <dbReference type="ARBA" id="ARBA00022801"/>
    </source>
</evidence>
<dbReference type="PANTHER" id="PTHR30231">
    <property type="entry name" value="DNA POLYMERASE III SUBUNIT EPSILON"/>
    <property type="match status" value="1"/>
</dbReference>
<dbReference type="STRING" id="555778.Hneap_0645"/>
<comment type="similarity">
    <text evidence="5">Belongs to the RNase T family.</text>
</comment>
<evidence type="ECO:0000313" key="7">
    <source>
        <dbReference type="EMBL" id="ACX95498.1"/>
    </source>
</evidence>
<dbReference type="SUPFAM" id="SSF53098">
    <property type="entry name" value="Ribonuclease H-like"/>
    <property type="match status" value="1"/>
</dbReference>
<feature type="site" description="Important for substrate binding and specificity" evidence="5">
    <location>
        <position position="145"/>
    </location>
</feature>
<reference evidence="7 8" key="1">
    <citation type="submission" date="2009-10" db="EMBL/GenBank/DDBJ databases">
        <title>Complete sequence of Halothiobacillus neapolitanus c2.</title>
        <authorList>
            <consortium name="US DOE Joint Genome Institute"/>
            <person name="Lucas S."/>
            <person name="Copeland A."/>
            <person name="Lapidus A."/>
            <person name="Glavina del Rio T."/>
            <person name="Tice H."/>
            <person name="Bruce D."/>
            <person name="Goodwin L."/>
            <person name="Pitluck S."/>
            <person name="Davenport K."/>
            <person name="Brettin T."/>
            <person name="Detter J.C."/>
            <person name="Han C."/>
            <person name="Tapia R."/>
            <person name="Larimer F."/>
            <person name="Land M."/>
            <person name="Hauser L."/>
            <person name="Kyrpides N."/>
            <person name="Mikhailova N."/>
            <person name="Kerfeld C."/>
            <person name="Cannon G."/>
            <person name="Heinhort S."/>
        </authorList>
    </citation>
    <scope>NUCLEOTIDE SEQUENCE [LARGE SCALE GENOMIC DNA]</scope>
    <source>
        <strain evidence="8">ATCC 23641 / c2</strain>
    </source>
</reference>
<dbReference type="PANTHER" id="PTHR30231:SF2">
    <property type="entry name" value="RIBONUCLEASE T"/>
    <property type="match status" value="1"/>
</dbReference>
<evidence type="ECO:0000256" key="5">
    <source>
        <dbReference type="HAMAP-Rule" id="MF_00157"/>
    </source>
</evidence>
<feature type="active site" description="Proton donor/acceptor" evidence="5">
    <location>
        <position position="202"/>
    </location>
</feature>